<dbReference type="OrthoDB" id="3946796at2759"/>
<protein>
    <submittedName>
        <fullName evidence="2">Uncharacterized protein</fullName>
    </submittedName>
</protein>
<dbReference type="Proteomes" id="UP000226192">
    <property type="component" value="Unassembled WGS sequence"/>
</dbReference>
<dbReference type="STRING" id="1399860.A0A2C5XY46"/>
<dbReference type="AlphaFoldDB" id="A0A2C5XY46"/>
<feature type="compositionally biased region" description="Basic and acidic residues" evidence="1">
    <location>
        <begin position="476"/>
        <end position="487"/>
    </location>
</feature>
<feature type="compositionally biased region" description="Basic and acidic residues" evidence="1">
    <location>
        <begin position="428"/>
        <end position="442"/>
    </location>
</feature>
<feature type="compositionally biased region" description="Low complexity" evidence="1">
    <location>
        <begin position="543"/>
        <end position="563"/>
    </location>
</feature>
<keyword evidence="3" id="KW-1185">Reference proteome</keyword>
<evidence type="ECO:0000313" key="3">
    <source>
        <dbReference type="Proteomes" id="UP000226192"/>
    </source>
</evidence>
<organism evidence="2 3">
    <name type="scientific">Ophiocordyceps australis</name>
    <dbReference type="NCBI Taxonomy" id="1399860"/>
    <lineage>
        <taxon>Eukaryota</taxon>
        <taxon>Fungi</taxon>
        <taxon>Dikarya</taxon>
        <taxon>Ascomycota</taxon>
        <taxon>Pezizomycotina</taxon>
        <taxon>Sordariomycetes</taxon>
        <taxon>Hypocreomycetidae</taxon>
        <taxon>Hypocreales</taxon>
        <taxon>Ophiocordycipitaceae</taxon>
        <taxon>Ophiocordyceps</taxon>
    </lineage>
</organism>
<evidence type="ECO:0000313" key="2">
    <source>
        <dbReference type="EMBL" id="PHH59872.1"/>
    </source>
</evidence>
<sequence length="597" mass="63982">MSLKRSTAASRGHMQVGGSFEVLEDELSDLIELESPGGKLEPGSILSGQVAFGRRARDVLEELRSDHRLNQDMAGVEEWSTNGTSCPVEKAHQQSAALFNEAKSGKAKGGWRCGRRLRPAIEMETFEPLDAVLEESTLGEAEPCSSPKTGADVGVEELESQAHVLTGVKLDCDVEQIEKHLAGQFEWILTLDEASSARDEGSMASASDGVVYGCNLLRRSGRGGTEVDDKAKARQGNVYAFLATPLETGMNAGGLGAISMGHLEPRPRYAGSALKVAEVVKVVEKALSPGVSCASSEYGSSQAGSLSVPRIEDSLEELEQLKEDIEAATLSQDFGRLALDRAPKTPKQENRAGSSKTRPGTTQWASVRVKASDKARGTIRRSSSLTFGDNKAASGQARRKAGVVTPRSVTKSSKPPTVARFELPGEAVSRRLKEQREARKAQQAEAQRTPATSGGKTKSRRATATKASFELPGEAISRRKREEREAKLQAQDEAERQRREFKARPMRQAAAGPMQPRETAASRARAKRLSHDPGSDADEAKRAAAASLSRRSGANASLALARSPCTRGRDATGGVRRTVAADEAGDRLGMASRERRG</sequence>
<feature type="region of interest" description="Disordered" evidence="1">
    <location>
        <begin position="338"/>
        <end position="597"/>
    </location>
</feature>
<dbReference type="EMBL" id="NJET01000176">
    <property type="protein sequence ID" value="PHH59872.1"/>
    <property type="molecule type" value="Genomic_DNA"/>
</dbReference>
<feature type="compositionally biased region" description="Basic and acidic residues" evidence="1">
    <location>
        <begin position="529"/>
        <end position="542"/>
    </location>
</feature>
<feature type="compositionally biased region" description="Basic and acidic residues" evidence="1">
    <location>
        <begin position="493"/>
        <end position="503"/>
    </location>
</feature>
<comment type="caution">
    <text evidence="2">The sequence shown here is derived from an EMBL/GenBank/DDBJ whole genome shotgun (WGS) entry which is preliminary data.</text>
</comment>
<evidence type="ECO:0000256" key="1">
    <source>
        <dbReference type="SAM" id="MobiDB-lite"/>
    </source>
</evidence>
<accession>A0A2C5XY46</accession>
<proteinExistence type="predicted"/>
<feature type="compositionally biased region" description="Polar residues" evidence="1">
    <location>
        <begin position="351"/>
        <end position="365"/>
    </location>
</feature>
<name>A0A2C5XY46_9HYPO</name>
<reference evidence="2 3" key="1">
    <citation type="submission" date="2017-06" db="EMBL/GenBank/DDBJ databases">
        <title>Ant-infecting Ophiocordyceps genomes reveal a high diversity of potential behavioral manipulation genes and a possible major role for enterotoxins.</title>
        <authorList>
            <person name="De Bekker C."/>
            <person name="Evans H.C."/>
            <person name="Brachmann A."/>
            <person name="Hughes D.P."/>
        </authorList>
    </citation>
    <scope>NUCLEOTIDE SEQUENCE [LARGE SCALE GENOMIC DNA]</scope>
    <source>
        <strain evidence="2 3">Map64</strain>
    </source>
</reference>
<gene>
    <name evidence="2" type="ORF">CDD81_2422</name>
</gene>
<feature type="compositionally biased region" description="Basic and acidic residues" evidence="1">
    <location>
        <begin position="338"/>
        <end position="350"/>
    </location>
</feature>